<keyword evidence="3" id="KW-0805">Transcription regulation</keyword>
<dbReference type="SUPFAM" id="SSF52540">
    <property type="entry name" value="P-loop containing nucleoside triphosphate hydrolases"/>
    <property type="match status" value="1"/>
</dbReference>
<dbReference type="Pfam" id="PF01590">
    <property type="entry name" value="GAF"/>
    <property type="match status" value="1"/>
</dbReference>
<dbReference type="InterPro" id="IPR003593">
    <property type="entry name" value="AAA+_ATPase"/>
</dbReference>
<dbReference type="PROSITE" id="PS00676">
    <property type="entry name" value="SIGMA54_INTERACT_2"/>
    <property type="match status" value="1"/>
</dbReference>
<dbReference type="PANTHER" id="PTHR32071">
    <property type="entry name" value="TRANSCRIPTIONAL REGULATORY PROTEIN"/>
    <property type="match status" value="1"/>
</dbReference>
<dbReference type="Gene3D" id="1.10.10.60">
    <property type="entry name" value="Homeodomain-like"/>
    <property type="match status" value="1"/>
</dbReference>
<protein>
    <submittedName>
        <fullName evidence="7">Nitric oxide reductase transcriptional regulator NorR</fullName>
    </submittedName>
</protein>
<name>A0ABS7YJY4_9VIBR</name>
<feature type="domain" description="Sigma-54 factor interaction" evidence="6">
    <location>
        <begin position="194"/>
        <end position="423"/>
    </location>
</feature>
<accession>A0ABS7YJY4</accession>
<keyword evidence="1" id="KW-0547">Nucleotide-binding</keyword>
<dbReference type="NCBIfam" id="NF003451">
    <property type="entry name" value="PRK05022.1"/>
    <property type="match status" value="1"/>
</dbReference>
<evidence type="ECO:0000256" key="2">
    <source>
        <dbReference type="ARBA" id="ARBA00022840"/>
    </source>
</evidence>
<reference evidence="8" key="1">
    <citation type="submission" date="2023-07" db="EMBL/GenBank/DDBJ databases">
        <title>Molecular identification of indigenous halophilic bacteria isolated from red sea cost, biodegradation of synthetic dyes and assessment of degraded metabolite toxicity.</title>
        <authorList>
            <person name="Chaieb K."/>
            <person name="Altayb H.N."/>
        </authorList>
    </citation>
    <scope>NUCLEOTIDE SEQUENCE [LARGE SCALE GENOMIC DNA]</scope>
    <source>
        <strain evidence="8">K20</strain>
    </source>
</reference>
<dbReference type="InterPro" id="IPR058031">
    <property type="entry name" value="AAA_lid_NorR"/>
</dbReference>
<dbReference type="PROSITE" id="PS00688">
    <property type="entry name" value="SIGMA54_INTERACT_3"/>
    <property type="match status" value="1"/>
</dbReference>
<dbReference type="InterPro" id="IPR002078">
    <property type="entry name" value="Sigma_54_int"/>
</dbReference>
<proteinExistence type="predicted"/>
<evidence type="ECO:0000313" key="7">
    <source>
        <dbReference type="EMBL" id="MCA2014779.1"/>
    </source>
</evidence>
<dbReference type="InterPro" id="IPR003018">
    <property type="entry name" value="GAF"/>
</dbReference>
<dbReference type="Gene3D" id="1.10.8.60">
    <property type="match status" value="1"/>
</dbReference>
<dbReference type="EMBL" id="JAIWIU010000009">
    <property type="protein sequence ID" value="MCA2014779.1"/>
    <property type="molecule type" value="Genomic_DNA"/>
</dbReference>
<dbReference type="Gene3D" id="3.40.50.300">
    <property type="entry name" value="P-loop containing nucleotide triphosphate hydrolases"/>
    <property type="match status" value="1"/>
</dbReference>
<dbReference type="InterPro" id="IPR027417">
    <property type="entry name" value="P-loop_NTPase"/>
</dbReference>
<dbReference type="CDD" id="cd00009">
    <property type="entry name" value="AAA"/>
    <property type="match status" value="1"/>
</dbReference>
<keyword evidence="8" id="KW-1185">Reference proteome</keyword>
<dbReference type="PROSITE" id="PS50045">
    <property type="entry name" value="SIGMA54_INTERACT_4"/>
    <property type="match status" value="1"/>
</dbReference>
<keyword evidence="4" id="KW-0238">DNA-binding</keyword>
<evidence type="ECO:0000256" key="1">
    <source>
        <dbReference type="ARBA" id="ARBA00022741"/>
    </source>
</evidence>
<organism evidence="7 8">
    <name type="scientific">Vibrio tritonius</name>
    <dbReference type="NCBI Taxonomy" id="1435069"/>
    <lineage>
        <taxon>Bacteria</taxon>
        <taxon>Pseudomonadati</taxon>
        <taxon>Pseudomonadota</taxon>
        <taxon>Gammaproteobacteria</taxon>
        <taxon>Vibrionales</taxon>
        <taxon>Vibrionaceae</taxon>
        <taxon>Vibrio</taxon>
    </lineage>
</organism>
<dbReference type="PANTHER" id="PTHR32071:SF35">
    <property type="entry name" value="ANAEROBIC NITRIC OXIDE REDUCTASE TRANSCRIPTION REGULATOR NORR"/>
    <property type="match status" value="1"/>
</dbReference>
<dbReference type="Pfam" id="PF00158">
    <property type="entry name" value="Sigma54_activat"/>
    <property type="match status" value="1"/>
</dbReference>
<comment type="caution">
    <text evidence="7">The sequence shown here is derived from an EMBL/GenBank/DDBJ whole genome shotgun (WGS) entry which is preliminary data.</text>
</comment>
<evidence type="ECO:0000313" key="8">
    <source>
        <dbReference type="Proteomes" id="UP001199044"/>
    </source>
</evidence>
<dbReference type="PROSITE" id="PS00675">
    <property type="entry name" value="SIGMA54_INTERACT_1"/>
    <property type="match status" value="1"/>
</dbReference>
<keyword evidence="2" id="KW-0067">ATP-binding</keyword>
<dbReference type="InterPro" id="IPR025944">
    <property type="entry name" value="Sigma_54_int_dom_CS"/>
</dbReference>
<dbReference type="InterPro" id="IPR029016">
    <property type="entry name" value="GAF-like_dom_sf"/>
</dbReference>
<evidence type="ECO:0000256" key="3">
    <source>
        <dbReference type="ARBA" id="ARBA00023015"/>
    </source>
</evidence>
<dbReference type="Gene3D" id="3.30.450.40">
    <property type="match status" value="1"/>
</dbReference>
<dbReference type="SMART" id="SM00065">
    <property type="entry name" value="GAF"/>
    <property type="match status" value="1"/>
</dbReference>
<evidence type="ECO:0000256" key="5">
    <source>
        <dbReference type="ARBA" id="ARBA00023163"/>
    </source>
</evidence>
<evidence type="ECO:0000259" key="6">
    <source>
        <dbReference type="PROSITE" id="PS50045"/>
    </source>
</evidence>
<dbReference type="InterPro" id="IPR025943">
    <property type="entry name" value="Sigma_54_int_dom_ATP-bd_2"/>
</dbReference>
<dbReference type="Proteomes" id="UP001199044">
    <property type="component" value="Unassembled WGS sequence"/>
</dbReference>
<dbReference type="SUPFAM" id="SSF55781">
    <property type="entry name" value="GAF domain-like"/>
    <property type="match status" value="1"/>
</dbReference>
<dbReference type="SUPFAM" id="SSF46689">
    <property type="entry name" value="Homeodomain-like"/>
    <property type="match status" value="1"/>
</dbReference>
<dbReference type="InterPro" id="IPR009057">
    <property type="entry name" value="Homeodomain-like_sf"/>
</dbReference>
<dbReference type="SMART" id="SM00382">
    <property type="entry name" value="AAA"/>
    <property type="match status" value="1"/>
</dbReference>
<dbReference type="Pfam" id="PF25601">
    <property type="entry name" value="AAA_lid_14"/>
    <property type="match status" value="1"/>
</dbReference>
<keyword evidence="5" id="KW-0804">Transcription</keyword>
<evidence type="ECO:0000256" key="4">
    <source>
        <dbReference type="ARBA" id="ARBA00023125"/>
    </source>
</evidence>
<sequence length="534" mass="59548">MQDFSISTLVDMTVGLASGLSDQDRFSRLLDAVRKTIQCDCVVLMSKQGDTLVPLAMQGLTRDTLGRRFIVSDHPRLEQICHSNSPTLFDADCELPDPFDGLLLDHDDELLMHSCMGLPLIFGEELLGVLTLDSLRPNMFDHLSKRSLEGLAAIAASSLKMALTFSQLEAQARQTQLRFEQLNQEASEKNGGEIIGASEAILTMKSDIDVVAQSSFNILIHGETGVGKELVARTLHTQSPRARQPLIYVNCAAIPENLVESELFGHVRGAFTGADRHRLGKFALADGGTLFLDEIGELPLAAQSKILRALQNHEIQPVGQDKVETVNVRILAATNRDLKQEVKEGRFRADLYHRLSVYPIFVPPLRERAGDISLLAGYFLEIARRKLGIVQLKMIPSALHHLMHYPWPGNVRELEHVINRAALKARARMSDKSRVTVTSEDIGQLDDDLNDSIQDANHHHQENHIGLLNEETGLREATDEFQRHLVIEALTEAQMNWAEAARTLKVDRANLTRLAKRLGIEVSRQHTITCSKKY</sequence>
<dbReference type="InterPro" id="IPR025662">
    <property type="entry name" value="Sigma_54_int_dom_ATP-bd_1"/>
</dbReference>
<gene>
    <name evidence="7" type="primary">norR</name>
    <name evidence="7" type="ORF">LDJ79_01565</name>
</gene>